<evidence type="ECO:0000256" key="5">
    <source>
        <dbReference type="ARBA" id="ARBA00023239"/>
    </source>
</evidence>
<dbReference type="InterPro" id="IPR034686">
    <property type="entry name" value="Terpene_cyclase-like_2"/>
</dbReference>
<dbReference type="PANTHER" id="PTHR35201:SF4">
    <property type="entry name" value="BETA-PINACENE SYNTHASE-RELATED"/>
    <property type="match status" value="1"/>
</dbReference>
<evidence type="ECO:0000256" key="4">
    <source>
        <dbReference type="ARBA" id="ARBA00022842"/>
    </source>
</evidence>
<dbReference type="OrthoDB" id="2861623at2759"/>
<dbReference type="SUPFAM" id="SSF48576">
    <property type="entry name" value="Terpenoid synthases"/>
    <property type="match status" value="1"/>
</dbReference>
<evidence type="ECO:0000256" key="1">
    <source>
        <dbReference type="ARBA" id="ARBA00001946"/>
    </source>
</evidence>
<dbReference type="AlphaFoldDB" id="A0A9P3FYF2"/>
<dbReference type="SFLD" id="SFLDS00005">
    <property type="entry name" value="Isoprenoid_Synthase_Type_I"/>
    <property type="match status" value="1"/>
</dbReference>
<keyword evidence="8" id="KW-1185">Reference proteome</keyword>
<proteinExistence type="inferred from homology"/>
<reference evidence="7 8" key="1">
    <citation type="submission" date="2021-08" db="EMBL/GenBank/DDBJ databases">
        <title>Draft Genome Sequence of Phanerochaete sordida strain YK-624.</title>
        <authorList>
            <person name="Mori T."/>
            <person name="Dohra H."/>
            <person name="Suzuki T."/>
            <person name="Kawagishi H."/>
            <person name="Hirai H."/>
        </authorList>
    </citation>
    <scope>NUCLEOTIDE SEQUENCE [LARGE SCALE GENOMIC DNA]</scope>
    <source>
        <strain evidence="7 8">YK-624</strain>
    </source>
</reference>
<accession>A0A9P3FYF2</accession>
<keyword evidence="4 6" id="KW-0460">Magnesium</keyword>
<dbReference type="EC" id="4.2.3.-" evidence="6"/>
<comment type="similarity">
    <text evidence="2 6">Belongs to the terpene synthase family.</text>
</comment>
<evidence type="ECO:0000256" key="6">
    <source>
        <dbReference type="RuleBase" id="RU366034"/>
    </source>
</evidence>
<dbReference type="PANTHER" id="PTHR35201">
    <property type="entry name" value="TERPENE SYNTHASE"/>
    <property type="match status" value="1"/>
</dbReference>
<dbReference type="Pfam" id="PF19086">
    <property type="entry name" value="Terpene_syn_C_2"/>
    <property type="match status" value="1"/>
</dbReference>
<organism evidence="7 8">
    <name type="scientific">Phanerochaete sordida</name>
    <dbReference type="NCBI Taxonomy" id="48140"/>
    <lineage>
        <taxon>Eukaryota</taxon>
        <taxon>Fungi</taxon>
        <taxon>Dikarya</taxon>
        <taxon>Basidiomycota</taxon>
        <taxon>Agaricomycotina</taxon>
        <taxon>Agaricomycetes</taxon>
        <taxon>Polyporales</taxon>
        <taxon>Phanerochaetaceae</taxon>
        <taxon>Phanerochaete</taxon>
    </lineage>
</organism>
<keyword evidence="3 6" id="KW-0479">Metal-binding</keyword>
<dbReference type="SFLD" id="SFLDG01020">
    <property type="entry name" value="Terpene_Cyclase_Like_2"/>
    <property type="match status" value="1"/>
</dbReference>
<dbReference type="InterPro" id="IPR008949">
    <property type="entry name" value="Isoprenoid_synthase_dom_sf"/>
</dbReference>
<evidence type="ECO:0000256" key="3">
    <source>
        <dbReference type="ARBA" id="ARBA00022723"/>
    </source>
</evidence>
<dbReference type="Gene3D" id="1.10.600.10">
    <property type="entry name" value="Farnesyl Diphosphate Synthase"/>
    <property type="match status" value="1"/>
</dbReference>
<evidence type="ECO:0000313" key="7">
    <source>
        <dbReference type="EMBL" id="GJE85522.1"/>
    </source>
</evidence>
<dbReference type="Proteomes" id="UP000703269">
    <property type="component" value="Unassembled WGS sequence"/>
</dbReference>
<evidence type="ECO:0000256" key="2">
    <source>
        <dbReference type="ARBA" id="ARBA00006333"/>
    </source>
</evidence>
<gene>
    <name evidence="7" type="ORF">PsYK624_016010</name>
</gene>
<comment type="caution">
    <text evidence="7">The sequence shown here is derived from an EMBL/GenBank/DDBJ whole genome shotgun (WGS) entry which is preliminary data.</text>
</comment>
<keyword evidence="5 6" id="KW-0456">Lyase</keyword>
<dbReference type="GO" id="GO:0010333">
    <property type="term" value="F:terpene synthase activity"/>
    <property type="evidence" value="ECO:0007669"/>
    <property type="project" value="InterPro"/>
</dbReference>
<evidence type="ECO:0000313" key="8">
    <source>
        <dbReference type="Proteomes" id="UP000703269"/>
    </source>
</evidence>
<sequence length="335" mass="37576">MRSFTLPDLLAVCPLVGSTNPHYAKAARESSAWVDGYRLFSDRKRAYFIQGSNELLVSHTYPYAGYEQFRTCCDFVNLLFVVDEVSDAQDGRGARDTGAVFLNVMRDPAWDDGSALAQMTREFRARFMKFAGPNSARRFLVHCKDYVDAVAREAELREAGEVLGVEPFKHLRRENSAIRLCFGLFEFALGVDLPDAVFADEAFMALYWQAADMVCWANDVYSYSMEHARGIDGNNIVTVLMQARGVGLQGAADLVGAHFAQLMQDFVRTKRALPSWGLALDTAVAAYVAAMEHWVIGNLEWSFETQRYFGPMHAEIKGTRLVVLRPVEDSSDEDE</sequence>
<dbReference type="GO" id="GO:0046872">
    <property type="term" value="F:metal ion binding"/>
    <property type="evidence" value="ECO:0007669"/>
    <property type="project" value="UniProtKB-KW"/>
</dbReference>
<dbReference type="GO" id="GO:0008299">
    <property type="term" value="P:isoprenoid biosynthetic process"/>
    <property type="evidence" value="ECO:0007669"/>
    <property type="project" value="UniProtKB-ARBA"/>
</dbReference>
<name>A0A9P3FYF2_9APHY</name>
<comment type="cofactor">
    <cofactor evidence="1 6">
        <name>Mg(2+)</name>
        <dbReference type="ChEBI" id="CHEBI:18420"/>
    </cofactor>
</comment>
<protein>
    <recommendedName>
        <fullName evidence="6">Terpene synthase</fullName>
        <ecNumber evidence="6">4.2.3.-</ecNumber>
    </recommendedName>
</protein>
<dbReference type="EMBL" id="BPQB01000002">
    <property type="protein sequence ID" value="GJE85522.1"/>
    <property type="molecule type" value="Genomic_DNA"/>
</dbReference>